<evidence type="ECO:0000313" key="4">
    <source>
        <dbReference type="Proteomes" id="UP000887565"/>
    </source>
</evidence>
<dbReference type="Proteomes" id="UP000887565">
    <property type="component" value="Unplaced"/>
</dbReference>
<organism evidence="4 5">
    <name type="scientific">Romanomermis culicivorax</name>
    <name type="common">Nematode worm</name>
    <dbReference type="NCBI Taxonomy" id="13658"/>
    <lineage>
        <taxon>Eukaryota</taxon>
        <taxon>Metazoa</taxon>
        <taxon>Ecdysozoa</taxon>
        <taxon>Nematoda</taxon>
        <taxon>Enoplea</taxon>
        <taxon>Dorylaimia</taxon>
        <taxon>Mermithida</taxon>
        <taxon>Mermithoidea</taxon>
        <taxon>Mermithidae</taxon>
        <taxon>Romanomermis</taxon>
    </lineage>
</organism>
<dbReference type="SUPFAM" id="SSF49854">
    <property type="entry name" value="Spermadhesin, CUB domain"/>
    <property type="match status" value="1"/>
</dbReference>
<dbReference type="WBParaSite" id="nRc.2.0.1.t48121-RA">
    <property type="protein sequence ID" value="nRc.2.0.1.t48121-RA"/>
    <property type="gene ID" value="nRc.2.0.1.g48121"/>
</dbReference>
<sequence length="82" mass="9756">MSRYCGDRQPPPYGMESEWDFFHIAFHSNAIFDATGFFAYYQFISRELRFLRNVCKLKNTTRFILSSRASFTIDFLLENGKH</sequence>
<dbReference type="Gene3D" id="2.60.120.290">
    <property type="entry name" value="Spermadhesin, CUB domain"/>
    <property type="match status" value="1"/>
</dbReference>
<keyword evidence="1" id="KW-1015">Disulfide bond</keyword>
<reference evidence="5" key="1">
    <citation type="submission" date="2022-11" db="UniProtKB">
        <authorList>
            <consortium name="WormBaseParasite"/>
        </authorList>
    </citation>
    <scope>IDENTIFICATION</scope>
</reference>
<evidence type="ECO:0000256" key="2">
    <source>
        <dbReference type="PROSITE-ProRule" id="PRU00059"/>
    </source>
</evidence>
<dbReference type="InterPro" id="IPR000859">
    <property type="entry name" value="CUB_dom"/>
</dbReference>
<protein>
    <submittedName>
        <fullName evidence="5">CUB domain-containing protein</fullName>
    </submittedName>
</protein>
<keyword evidence="4" id="KW-1185">Reference proteome</keyword>
<feature type="domain" description="CUB" evidence="3">
    <location>
        <begin position="1"/>
        <end position="44"/>
    </location>
</feature>
<dbReference type="AlphaFoldDB" id="A0A915LE52"/>
<dbReference type="InterPro" id="IPR035914">
    <property type="entry name" value="Sperma_CUB_dom_sf"/>
</dbReference>
<comment type="caution">
    <text evidence="2">Lacks conserved residue(s) required for the propagation of feature annotation.</text>
</comment>
<name>A0A915LE52_ROMCU</name>
<dbReference type="PROSITE" id="PS01180">
    <property type="entry name" value="CUB"/>
    <property type="match status" value="1"/>
</dbReference>
<accession>A0A915LE52</accession>
<evidence type="ECO:0000256" key="1">
    <source>
        <dbReference type="ARBA" id="ARBA00023157"/>
    </source>
</evidence>
<evidence type="ECO:0000313" key="5">
    <source>
        <dbReference type="WBParaSite" id="nRc.2.0.1.t48121-RA"/>
    </source>
</evidence>
<evidence type="ECO:0000259" key="3">
    <source>
        <dbReference type="PROSITE" id="PS01180"/>
    </source>
</evidence>
<proteinExistence type="predicted"/>